<dbReference type="InterPro" id="IPR036291">
    <property type="entry name" value="NAD(P)-bd_dom_sf"/>
</dbReference>
<comment type="caution">
    <text evidence="2">The sequence shown here is derived from an EMBL/GenBank/DDBJ whole genome shotgun (WGS) entry which is preliminary data.</text>
</comment>
<name>A0AB37UT19_9CYAN</name>
<evidence type="ECO:0000313" key="3">
    <source>
        <dbReference type="Proteomes" id="UP000282574"/>
    </source>
</evidence>
<feature type="domain" description="NAD(P)-binding" evidence="1">
    <location>
        <begin position="13"/>
        <end position="147"/>
    </location>
</feature>
<protein>
    <recommendedName>
        <fullName evidence="1">NAD(P)-binding domain-containing protein</fullName>
    </recommendedName>
</protein>
<dbReference type="Gene3D" id="3.40.50.720">
    <property type="entry name" value="NAD(P)-binding Rossmann-like Domain"/>
    <property type="match status" value="1"/>
</dbReference>
<dbReference type="PANTHER" id="PTHR15020">
    <property type="entry name" value="FLAVIN REDUCTASE-RELATED"/>
    <property type="match status" value="1"/>
</dbReference>
<dbReference type="InterPro" id="IPR016040">
    <property type="entry name" value="NAD(P)-bd_dom"/>
</dbReference>
<dbReference type="PANTHER" id="PTHR15020:SF50">
    <property type="entry name" value="UPF0659 PROTEIN YMR090W"/>
    <property type="match status" value="1"/>
</dbReference>
<organism evidence="2 3">
    <name type="scientific">Chroococcidiopsis cubana SAG 39.79</name>
    <dbReference type="NCBI Taxonomy" id="388085"/>
    <lineage>
        <taxon>Bacteria</taxon>
        <taxon>Bacillati</taxon>
        <taxon>Cyanobacteriota</taxon>
        <taxon>Cyanophyceae</taxon>
        <taxon>Chroococcidiopsidales</taxon>
        <taxon>Chroococcidiopsidaceae</taxon>
        <taxon>Chroococcidiopsis</taxon>
    </lineage>
</organism>
<proteinExistence type="predicted"/>
<accession>A0AB37UT19</accession>
<reference evidence="2 3" key="1">
    <citation type="journal article" date="2019" name="Genome Biol. Evol.">
        <title>Day and night: Metabolic profiles and evolutionary relationships of six axenic non-marine cyanobacteria.</title>
        <authorList>
            <person name="Will S.E."/>
            <person name="Henke P."/>
            <person name="Boedeker C."/>
            <person name="Huang S."/>
            <person name="Brinkmann H."/>
            <person name="Rohde M."/>
            <person name="Jarek M."/>
            <person name="Friedl T."/>
            <person name="Seufert S."/>
            <person name="Schumacher M."/>
            <person name="Overmann J."/>
            <person name="Neumann-Schaal M."/>
            <person name="Petersen J."/>
        </authorList>
    </citation>
    <scope>NUCLEOTIDE SEQUENCE [LARGE SCALE GENOMIC DNA]</scope>
    <source>
        <strain evidence="2 3">SAG 39.79</strain>
    </source>
</reference>
<dbReference type="AlphaFoldDB" id="A0AB37UT19"/>
<dbReference type="SUPFAM" id="SSF51735">
    <property type="entry name" value="NAD(P)-binding Rossmann-fold domains"/>
    <property type="match status" value="1"/>
</dbReference>
<dbReference type="Pfam" id="PF13460">
    <property type="entry name" value="NAD_binding_10"/>
    <property type="match status" value="1"/>
</dbReference>
<dbReference type="Proteomes" id="UP000282574">
    <property type="component" value="Unassembled WGS sequence"/>
</dbReference>
<keyword evidence="3" id="KW-1185">Reference proteome</keyword>
<gene>
    <name evidence="2" type="ORF">DSM107010_01440</name>
</gene>
<evidence type="ECO:0000259" key="1">
    <source>
        <dbReference type="Pfam" id="PF13460"/>
    </source>
</evidence>
<sequence>MLDSQITLNCRVATAVISSLGTKKISLEPVTLFSTGTKNLLGAMQHYNVKRLVCITGIGAEDMKGHGGWLYDKLILPLVLKRIYDDKDRQEAEIRSSNLDWIIVRPGFLTNQPAKGSYRVLTDLTGVTASHISRADVAAFVLQQLTDDRYLHQTPLICD</sequence>
<evidence type="ECO:0000313" key="2">
    <source>
        <dbReference type="EMBL" id="RUT14598.1"/>
    </source>
</evidence>
<dbReference type="EMBL" id="RSCK01000001">
    <property type="protein sequence ID" value="RUT14598.1"/>
    <property type="molecule type" value="Genomic_DNA"/>
</dbReference>